<evidence type="ECO:0000313" key="8">
    <source>
        <dbReference type="Proteomes" id="UP000015101"/>
    </source>
</evidence>
<gene>
    <name evidence="7" type="primary">20213592</name>
    <name evidence="6" type="ORF">HELRODRAFT_64110</name>
</gene>
<sequence length="626" mass="71130">MKDDDLDTRSDGNNEDDDDDGDVLLEAFLDRLRSQDYDAQLDCLNHLTSVALAIGFSNFRTKLLPKLTGVLKYDDSLLAVLAETLGDMVAYVGGVDHVSCLLEPLEKLASNENNEIRVRAISSLNKLMRYHTQKELESLYMPMFRRFLASQSIVAKLSACQMVLKLYERSTGSMKKEMRSLIGKMTLCSNPIVREEVTKVIVEMIPIVPLEIFVRELFPLFLALVKDQQESVKKVVISNILPLFVKLPTAYRESYIFSIVEKAAADISDDVRSILANNLPALTTTVFEVKSRKTMMSIYQKMFSDCNLTVKSTAILKLPNFLEQLMSDEKEETVENFVMPCLKDLINEESISVRLSLATVIGNISSHVSDELVVNDIFPIIKKISKDGNQSVREELMNQLFHINKTENIEAIFENLLPSLTVLVTDIKWKVRLASLRYNADLALKAGHDTFFAKQHTFFISWLTDSVAIIRETCVDHLVLLFKKYGYQMQMSFFPVVLQQTRNQHYLVRIACLQLIRKLAPIYVKETILETVLPLLNKLSNDPIANVRLNVAIAIMHLSPNVENNKLLELNVVPPLEKLVDDKDDDVRFFAEDALEGIFSLSIFFELGTFGSKIFFCLLIVETQRI</sequence>
<dbReference type="eggNOG" id="KOG0211">
    <property type="taxonomic scope" value="Eukaryota"/>
</dbReference>
<keyword evidence="4" id="KW-1133">Transmembrane helix</keyword>
<dbReference type="GO" id="GO:0051754">
    <property type="term" value="P:meiotic sister chromatid cohesion, centromeric"/>
    <property type="evidence" value="ECO:0000318"/>
    <property type="project" value="GO_Central"/>
</dbReference>
<dbReference type="PANTHER" id="PTHR10648">
    <property type="entry name" value="SERINE/THREONINE-PROTEIN PHOSPHATASE PP2A 65 KDA REGULATORY SUBUNIT"/>
    <property type="match status" value="1"/>
</dbReference>
<dbReference type="InterPro" id="IPR055231">
    <property type="entry name" value="2AA_helical"/>
</dbReference>
<dbReference type="EMBL" id="AMQM01000594">
    <property type="status" value="NOT_ANNOTATED_CDS"/>
    <property type="molecule type" value="Genomic_DNA"/>
</dbReference>
<dbReference type="EnsemblMetazoa" id="HelroT64110">
    <property type="protein sequence ID" value="HelroP64110"/>
    <property type="gene ID" value="HelroG64110"/>
</dbReference>
<accession>T1FXP4</accession>
<reference evidence="8" key="1">
    <citation type="submission" date="2012-12" db="EMBL/GenBank/DDBJ databases">
        <authorList>
            <person name="Hellsten U."/>
            <person name="Grimwood J."/>
            <person name="Chapman J.A."/>
            <person name="Shapiro H."/>
            <person name="Aerts A."/>
            <person name="Otillar R.P."/>
            <person name="Terry A.Y."/>
            <person name="Boore J.L."/>
            <person name="Simakov O."/>
            <person name="Marletaz F."/>
            <person name="Cho S.-J."/>
            <person name="Edsinger-Gonzales E."/>
            <person name="Havlak P."/>
            <person name="Kuo D.-H."/>
            <person name="Larsson T."/>
            <person name="Lv J."/>
            <person name="Arendt D."/>
            <person name="Savage R."/>
            <person name="Osoegawa K."/>
            <person name="de Jong P."/>
            <person name="Lindberg D.R."/>
            <person name="Seaver E.C."/>
            <person name="Weisblat D.A."/>
            <person name="Putnam N.H."/>
            <person name="Grigoriev I.V."/>
            <person name="Rokhsar D.S."/>
        </authorList>
    </citation>
    <scope>NUCLEOTIDE SEQUENCE</scope>
</reference>
<dbReference type="InterPro" id="IPR011989">
    <property type="entry name" value="ARM-like"/>
</dbReference>
<dbReference type="PROSITE" id="PS50077">
    <property type="entry name" value="HEAT_REPEAT"/>
    <property type="match status" value="3"/>
</dbReference>
<name>T1FXP4_HELRO</name>
<evidence type="ECO:0000256" key="3">
    <source>
        <dbReference type="SAM" id="MobiDB-lite"/>
    </source>
</evidence>
<feature type="domain" description="Phosphatase 2A Regulatory Subunit A helical" evidence="5">
    <location>
        <begin position="496"/>
        <end position="593"/>
    </location>
</feature>
<dbReference type="Gene3D" id="1.25.10.10">
    <property type="entry name" value="Leucine-rich Repeat Variant"/>
    <property type="match status" value="1"/>
</dbReference>
<feature type="repeat" description="HEAT" evidence="2">
    <location>
        <begin position="338"/>
        <end position="376"/>
    </location>
</feature>
<feature type="compositionally biased region" description="Basic and acidic residues" evidence="3">
    <location>
        <begin position="1"/>
        <end position="12"/>
    </location>
</feature>
<keyword evidence="1" id="KW-0677">Repeat</keyword>
<evidence type="ECO:0000313" key="7">
    <source>
        <dbReference type="EnsemblMetazoa" id="HelroP64110"/>
    </source>
</evidence>
<dbReference type="RefSeq" id="XP_009015616.1">
    <property type="nucleotide sequence ID" value="XM_009017368.1"/>
</dbReference>
<evidence type="ECO:0000313" key="6">
    <source>
        <dbReference type="EMBL" id="ESO06248.1"/>
    </source>
</evidence>
<evidence type="ECO:0000256" key="2">
    <source>
        <dbReference type="PROSITE-ProRule" id="PRU00103"/>
    </source>
</evidence>
<keyword evidence="8" id="KW-1185">Reference proteome</keyword>
<dbReference type="Pfam" id="PF22956">
    <property type="entry name" value="VPS15-like_hel"/>
    <property type="match status" value="1"/>
</dbReference>
<dbReference type="InParanoid" id="T1FXP4"/>
<feature type="repeat" description="HEAT" evidence="2">
    <location>
        <begin position="532"/>
        <end position="570"/>
    </location>
</feature>
<dbReference type="GO" id="GO:0005829">
    <property type="term" value="C:cytosol"/>
    <property type="evidence" value="ECO:0000318"/>
    <property type="project" value="GO_Central"/>
</dbReference>
<dbReference type="HOGENOM" id="CLU_015533_2_1_1"/>
<proteinExistence type="predicted"/>
<feature type="repeat" description="HEAT" evidence="2">
    <location>
        <begin position="101"/>
        <end position="139"/>
    </location>
</feature>
<feature type="region of interest" description="Disordered" evidence="3">
    <location>
        <begin position="1"/>
        <end position="21"/>
    </location>
</feature>
<dbReference type="GO" id="GO:0005634">
    <property type="term" value="C:nucleus"/>
    <property type="evidence" value="ECO:0000318"/>
    <property type="project" value="GO_Central"/>
</dbReference>
<evidence type="ECO:0000259" key="5">
    <source>
        <dbReference type="Pfam" id="PF22956"/>
    </source>
</evidence>
<reference evidence="6 8" key="2">
    <citation type="journal article" date="2013" name="Nature">
        <title>Insights into bilaterian evolution from three spiralian genomes.</title>
        <authorList>
            <person name="Simakov O."/>
            <person name="Marletaz F."/>
            <person name="Cho S.J."/>
            <person name="Edsinger-Gonzales E."/>
            <person name="Havlak P."/>
            <person name="Hellsten U."/>
            <person name="Kuo D.H."/>
            <person name="Larsson T."/>
            <person name="Lv J."/>
            <person name="Arendt D."/>
            <person name="Savage R."/>
            <person name="Osoegawa K."/>
            <person name="de Jong P."/>
            <person name="Grimwood J."/>
            <person name="Chapman J.A."/>
            <person name="Shapiro H."/>
            <person name="Aerts A."/>
            <person name="Otillar R.P."/>
            <person name="Terry A.Y."/>
            <person name="Boore J.L."/>
            <person name="Grigoriev I.V."/>
            <person name="Lindberg D.R."/>
            <person name="Seaver E.C."/>
            <person name="Weisblat D.A."/>
            <person name="Putnam N.H."/>
            <person name="Rokhsar D.S."/>
        </authorList>
    </citation>
    <scope>NUCLEOTIDE SEQUENCE</scope>
</reference>
<dbReference type="InterPro" id="IPR016024">
    <property type="entry name" value="ARM-type_fold"/>
</dbReference>
<evidence type="ECO:0000256" key="1">
    <source>
        <dbReference type="ARBA" id="ARBA00022737"/>
    </source>
</evidence>
<dbReference type="OrthoDB" id="340346at2759"/>
<organism evidence="7 8">
    <name type="scientific">Helobdella robusta</name>
    <name type="common">Californian leech</name>
    <dbReference type="NCBI Taxonomy" id="6412"/>
    <lineage>
        <taxon>Eukaryota</taxon>
        <taxon>Metazoa</taxon>
        <taxon>Spiralia</taxon>
        <taxon>Lophotrochozoa</taxon>
        <taxon>Annelida</taxon>
        <taxon>Clitellata</taxon>
        <taxon>Hirudinea</taxon>
        <taxon>Rhynchobdellida</taxon>
        <taxon>Glossiphoniidae</taxon>
        <taxon>Helobdella</taxon>
    </lineage>
</organism>
<dbReference type="GO" id="GO:0005737">
    <property type="term" value="C:cytoplasm"/>
    <property type="evidence" value="ECO:0000318"/>
    <property type="project" value="GO_Central"/>
</dbReference>
<dbReference type="AlphaFoldDB" id="T1FXP4"/>
<dbReference type="GO" id="GO:0000159">
    <property type="term" value="C:protein phosphatase type 2A complex"/>
    <property type="evidence" value="ECO:0000318"/>
    <property type="project" value="GO_Central"/>
</dbReference>
<evidence type="ECO:0000256" key="4">
    <source>
        <dbReference type="SAM" id="Phobius"/>
    </source>
</evidence>
<dbReference type="GeneID" id="20213592"/>
<dbReference type="CTD" id="20213592"/>
<dbReference type="InterPro" id="IPR051023">
    <property type="entry name" value="PP2A_Regulatory_Subunit_A"/>
</dbReference>
<keyword evidence="4" id="KW-0812">Transmembrane</keyword>
<keyword evidence="4" id="KW-0472">Membrane</keyword>
<dbReference type="KEGG" id="hro:HELRODRAFT_64110"/>
<reference evidence="7" key="3">
    <citation type="submission" date="2015-06" db="UniProtKB">
        <authorList>
            <consortium name="EnsemblMetazoa"/>
        </authorList>
    </citation>
    <scope>IDENTIFICATION</scope>
</reference>
<dbReference type="GO" id="GO:0019888">
    <property type="term" value="F:protein phosphatase regulator activity"/>
    <property type="evidence" value="ECO:0000318"/>
    <property type="project" value="GO_Central"/>
</dbReference>
<dbReference type="SUPFAM" id="SSF48371">
    <property type="entry name" value="ARM repeat"/>
    <property type="match status" value="1"/>
</dbReference>
<dbReference type="FunFam" id="1.25.10.10:FF:000318">
    <property type="entry name" value="Serine/threonine-protein phosphatase 2A regulatory subunit A gamma isoform"/>
    <property type="match status" value="1"/>
</dbReference>
<dbReference type="InterPro" id="IPR021133">
    <property type="entry name" value="HEAT_type_2"/>
</dbReference>
<feature type="transmembrane region" description="Helical" evidence="4">
    <location>
        <begin position="598"/>
        <end position="621"/>
    </location>
</feature>
<protein>
    <recommendedName>
        <fullName evidence="5">Phosphatase 2A Regulatory Subunit A helical domain-containing protein</fullName>
    </recommendedName>
</protein>
<dbReference type="STRING" id="6412.T1FXP4"/>
<dbReference type="EMBL" id="KB096324">
    <property type="protein sequence ID" value="ESO06248.1"/>
    <property type="molecule type" value="Genomic_DNA"/>
</dbReference>
<dbReference type="Proteomes" id="UP000015101">
    <property type="component" value="Unassembled WGS sequence"/>
</dbReference>
<dbReference type="GO" id="GO:0051225">
    <property type="term" value="P:spindle assembly"/>
    <property type="evidence" value="ECO:0000318"/>
    <property type="project" value="GO_Central"/>
</dbReference>
<dbReference type="PANTHER" id="PTHR10648:SF4">
    <property type="entry name" value="PROTEIN PHOSPHATASE 2 (FORMERLY 2A), REGULATORY SUBUNIT A, BETA ISOFORM-RELATED"/>
    <property type="match status" value="1"/>
</dbReference>